<dbReference type="EC" id="6.3.4.19" evidence="2"/>
<keyword evidence="4" id="KW-0436">Ligase</keyword>
<name>A0A381PHG6_9ZZZZ</name>
<evidence type="ECO:0000259" key="9">
    <source>
        <dbReference type="SMART" id="SM00977"/>
    </source>
</evidence>
<dbReference type="PANTHER" id="PTHR43033">
    <property type="entry name" value="TRNA(ILE)-LYSIDINE SYNTHASE-RELATED"/>
    <property type="match status" value="1"/>
</dbReference>
<evidence type="ECO:0000256" key="6">
    <source>
        <dbReference type="ARBA" id="ARBA00022741"/>
    </source>
</evidence>
<dbReference type="Pfam" id="PF11734">
    <property type="entry name" value="TilS_C"/>
    <property type="match status" value="1"/>
</dbReference>
<feature type="non-terminal residue" evidence="10">
    <location>
        <position position="1"/>
    </location>
</feature>
<keyword evidence="7" id="KW-0067">ATP-binding</keyword>
<dbReference type="GO" id="GO:0005524">
    <property type="term" value="F:ATP binding"/>
    <property type="evidence" value="ECO:0007669"/>
    <property type="project" value="UniProtKB-KW"/>
</dbReference>
<dbReference type="CDD" id="cd01992">
    <property type="entry name" value="TilS_N"/>
    <property type="match status" value="1"/>
</dbReference>
<dbReference type="NCBIfam" id="TIGR02433">
    <property type="entry name" value="lysidine_TilS_C"/>
    <property type="match status" value="1"/>
</dbReference>
<dbReference type="InterPro" id="IPR014729">
    <property type="entry name" value="Rossmann-like_a/b/a_fold"/>
</dbReference>
<evidence type="ECO:0000256" key="7">
    <source>
        <dbReference type="ARBA" id="ARBA00022840"/>
    </source>
</evidence>
<dbReference type="Pfam" id="PF01171">
    <property type="entry name" value="ATP_bind_3"/>
    <property type="match status" value="1"/>
</dbReference>
<reference evidence="10" key="1">
    <citation type="submission" date="2018-05" db="EMBL/GenBank/DDBJ databases">
        <authorList>
            <person name="Lanie J.A."/>
            <person name="Ng W.-L."/>
            <person name="Kazmierczak K.M."/>
            <person name="Andrzejewski T.M."/>
            <person name="Davidsen T.M."/>
            <person name="Wayne K.J."/>
            <person name="Tettelin H."/>
            <person name="Glass J.I."/>
            <person name="Rusch D."/>
            <person name="Podicherti R."/>
            <person name="Tsui H.-C.T."/>
            <person name="Winkler M.E."/>
        </authorList>
    </citation>
    <scope>NUCLEOTIDE SEQUENCE</scope>
</reference>
<evidence type="ECO:0000256" key="5">
    <source>
        <dbReference type="ARBA" id="ARBA00022694"/>
    </source>
</evidence>
<keyword evidence="3" id="KW-0963">Cytoplasm</keyword>
<keyword evidence="5" id="KW-0819">tRNA processing</keyword>
<evidence type="ECO:0000256" key="8">
    <source>
        <dbReference type="ARBA" id="ARBA00048539"/>
    </source>
</evidence>
<dbReference type="InterPro" id="IPR012795">
    <property type="entry name" value="tRNA_Ile_lys_synt_N"/>
</dbReference>
<dbReference type="Gene3D" id="3.40.50.620">
    <property type="entry name" value="HUPs"/>
    <property type="match status" value="1"/>
</dbReference>
<dbReference type="PANTHER" id="PTHR43033:SF1">
    <property type="entry name" value="TRNA(ILE)-LYSIDINE SYNTHASE-RELATED"/>
    <property type="match status" value="1"/>
</dbReference>
<evidence type="ECO:0000256" key="4">
    <source>
        <dbReference type="ARBA" id="ARBA00022598"/>
    </source>
</evidence>
<organism evidence="10">
    <name type="scientific">marine metagenome</name>
    <dbReference type="NCBI Taxonomy" id="408172"/>
    <lineage>
        <taxon>unclassified sequences</taxon>
        <taxon>metagenomes</taxon>
        <taxon>ecological metagenomes</taxon>
    </lineage>
</organism>
<evidence type="ECO:0000256" key="2">
    <source>
        <dbReference type="ARBA" id="ARBA00013267"/>
    </source>
</evidence>
<comment type="catalytic activity">
    <reaction evidence="8">
        <text>cytidine(34) in tRNA(Ile2) + L-lysine + ATP = lysidine(34) in tRNA(Ile2) + AMP + diphosphate + H(+)</text>
        <dbReference type="Rhea" id="RHEA:43744"/>
        <dbReference type="Rhea" id="RHEA-COMP:10625"/>
        <dbReference type="Rhea" id="RHEA-COMP:10670"/>
        <dbReference type="ChEBI" id="CHEBI:15378"/>
        <dbReference type="ChEBI" id="CHEBI:30616"/>
        <dbReference type="ChEBI" id="CHEBI:32551"/>
        <dbReference type="ChEBI" id="CHEBI:33019"/>
        <dbReference type="ChEBI" id="CHEBI:82748"/>
        <dbReference type="ChEBI" id="CHEBI:83665"/>
        <dbReference type="ChEBI" id="CHEBI:456215"/>
        <dbReference type="EC" id="6.3.4.19"/>
    </reaction>
</comment>
<keyword evidence="6" id="KW-0547">Nucleotide-binding</keyword>
<proteinExistence type="inferred from homology"/>
<feature type="domain" description="Lysidine-tRNA(Ile) synthetase C-terminal" evidence="9">
    <location>
        <begin position="331"/>
        <end position="399"/>
    </location>
</feature>
<dbReference type="GO" id="GO:0008033">
    <property type="term" value="P:tRNA processing"/>
    <property type="evidence" value="ECO:0007669"/>
    <property type="project" value="UniProtKB-KW"/>
</dbReference>
<evidence type="ECO:0000313" key="10">
    <source>
        <dbReference type="EMBL" id="SUZ66422.1"/>
    </source>
</evidence>
<dbReference type="InterPro" id="IPR012094">
    <property type="entry name" value="tRNA_Ile_lys_synt"/>
</dbReference>
<protein>
    <recommendedName>
        <fullName evidence="2">tRNA(Ile)-lysidine synthetase</fullName>
        <ecNumber evidence="2">6.3.4.19</ecNumber>
    </recommendedName>
</protein>
<comment type="subcellular location">
    <subcellularLocation>
        <location evidence="1">Cytoplasm</location>
    </subcellularLocation>
</comment>
<dbReference type="SUPFAM" id="SSF56037">
    <property type="entry name" value="PheT/TilS domain"/>
    <property type="match status" value="1"/>
</dbReference>
<dbReference type="SUPFAM" id="SSF52402">
    <property type="entry name" value="Adenine nucleotide alpha hydrolases-like"/>
    <property type="match status" value="1"/>
</dbReference>
<gene>
    <name evidence="10" type="ORF">METZ01_LOCUS19276</name>
</gene>
<evidence type="ECO:0000256" key="3">
    <source>
        <dbReference type="ARBA" id="ARBA00022490"/>
    </source>
</evidence>
<accession>A0A381PHG6</accession>
<evidence type="ECO:0000256" key="1">
    <source>
        <dbReference type="ARBA" id="ARBA00004496"/>
    </source>
</evidence>
<dbReference type="GO" id="GO:0032267">
    <property type="term" value="F:tRNA(Ile)-lysidine synthase activity"/>
    <property type="evidence" value="ECO:0007669"/>
    <property type="project" value="UniProtKB-EC"/>
</dbReference>
<dbReference type="EMBL" id="UINC01000983">
    <property type="protein sequence ID" value="SUZ66422.1"/>
    <property type="molecule type" value="Genomic_DNA"/>
</dbReference>
<dbReference type="SUPFAM" id="SSF82829">
    <property type="entry name" value="MesJ substrate recognition domain-like"/>
    <property type="match status" value="1"/>
</dbReference>
<dbReference type="AlphaFoldDB" id="A0A381PHG6"/>
<sequence length="406" mass="45597">VSKPKLSVYASVAEAAALADTRSGGCFWVAYSGGLDSTVLLEAAREVVGPTGCKAVHVNHGLNANAADWQSQCEKVASEMGLPIKVFHAELEVGNEELAGRRARYGIWSRLIRERDVLATAHHADDVAETRLWQLLTGRSPIGIPANRSLGEGIVVRPFLDLERKELELFARERHLSWIEDDSNLNEAYDRNWIRHKLLPMVGSRFNDAAHHLARLDWPELPSRQAKPLDLDGMGLDARTLRGWLWAYGVTPTKGQLHEVLRQIEDPRSRTVHVRIGNGYSIRAYQRRLHVVREYQRPDNTVIRVGKEWADSNGTLTWVRQENGIALDHGLSLRARQGGERISFGGKNRSLAELYRSRGVAPWLRESLPLLFDGRNLVAIPGLALADNVRVAAGWWPEWHCLIEVK</sequence>
<dbReference type="GO" id="GO:0005737">
    <property type="term" value="C:cytoplasm"/>
    <property type="evidence" value="ECO:0007669"/>
    <property type="project" value="UniProtKB-SubCell"/>
</dbReference>
<dbReference type="InterPro" id="IPR011063">
    <property type="entry name" value="TilS/TtcA_N"/>
</dbReference>
<dbReference type="HAMAP" id="MF_01161">
    <property type="entry name" value="tRNA_Ile_lys_synt"/>
    <property type="match status" value="1"/>
</dbReference>
<dbReference type="SMART" id="SM00977">
    <property type="entry name" value="TilS_C"/>
    <property type="match status" value="1"/>
</dbReference>
<dbReference type="NCBIfam" id="TIGR02432">
    <property type="entry name" value="lysidine_TilS_N"/>
    <property type="match status" value="1"/>
</dbReference>
<dbReference type="InterPro" id="IPR012796">
    <property type="entry name" value="Lysidine-tRNA-synth_C"/>
</dbReference>